<accession>A0A2U9B0N1</accession>
<evidence type="ECO:0000256" key="1">
    <source>
        <dbReference type="SAM" id="MobiDB-lite"/>
    </source>
</evidence>
<organism evidence="2 3">
    <name type="scientific">Scophthalmus maximus</name>
    <name type="common">Turbot</name>
    <name type="synonym">Psetta maxima</name>
    <dbReference type="NCBI Taxonomy" id="52904"/>
    <lineage>
        <taxon>Eukaryota</taxon>
        <taxon>Metazoa</taxon>
        <taxon>Chordata</taxon>
        <taxon>Craniata</taxon>
        <taxon>Vertebrata</taxon>
        <taxon>Euteleostomi</taxon>
        <taxon>Actinopterygii</taxon>
        <taxon>Neopterygii</taxon>
        <taxon>Teleostei</taxon>
        <taxon>Neoteleostei</taxon>
        <taxon>Acanthomorphata</taxon>
        <taxon>Carangaria</taxon>
        <taxon>Pleuronectiformes</taxon>
        <taxon>Pleuronectoidei</taxon>
        <taxon>Scophthalmidae</taxon>
        <taxon>Scophthalmus</taxon>
    </lineage>
</organism>
<gene>
    <name evidence="2" type="ORF">SMAX5B_007098</name>
</gene>
<dbReference type="Proteomes" id="UP000246464">
    <property type="component" value="Chromosome 2"/>
</dbReference>
<keyword evidence="3" id="KW-1185">Reference proteome</keyword>
<feature type="region of interest" description="Disordered" evidence="1">
    <location>
        <begin position="117"/>
        <end position="144"/>
    </location>
</feature>
<dbReference type="EMBL" id="CP026244">
    <property type="protein sequence ID" value="AWO97395.1"/>
    <property type="molecule type" value="Genomic_DNA"/>
</dbReference>
<proteinExistence type="predicted"/>
<name>A0A2U9B0N1_SCOMX</name>
<dbReference type="AlphaFoldDB" id="A0A2U9B0N1"/>
<feature type="region of interest" description="Disordered" evidence="1">
    <location>
        <begin position="62"/>
        <end position="87"/>
    </location>
</feature>
<evidence type="ECO:0000313" key="3">
    <source>
        <dbReference type="Proteomes" id="UP000246464"/>
    </source>
</evidence>
<reference evidence="2 3" key="1">
    <citation type="submission" date="2017-12" db="EMBL/GenBank/DDBJ databases">
        <title>Integrating genomic resources of turbot (Scophthalmus maximus) in depth evaluation of genetic and physical mapping variation across individuals.</title>
        <authorList>
            <person name="Martinez P."/>
        </authorList>
    </citation>
    <scope>NUCLEOTIDE SEQUENCE [LARGE SCALE GENOMIC DNA]</scope>
</reference>
<protein>
    <submittedName>
        <fullName evidence="2">Uncharacterized protein</fullName>
    </submittedName>
</protein>
<sequence length="144" mass="16311">MSPVGLCSNNTPSASSEELKCQLEEKITRGDVSVQTLTTGKSTTRFTSRRVQLLRLDKLLSHSPFRSAAAPGRSRRQRRDERAGRRFHQVTRRDLCDLADEWKLPLRRKTLSLRGNVFTGEMRNPPDDSVPTSHTSPEDVQHLS</sequence>
<evidence type="ECO:0000313" key="2">
    <source>
        <dbReference type="EMBL" id="AWO97395.1"/>
    </source>
</evidence>